<name>A0A3N4IG32_ASCIM</name>
<dbReference type="Proteomes" id="UP000275078">
    <property type="component" value="Unassembled WGS sequence"/>
</dbReference>
<gene>
    <name evidence="1" type="ORF">BJ508DRAFT_13279</name>
</gene>
<organism evidence="1 2">
    <name type="scientific">Ascobolus immersus RN42</name>
    <dbReference type="NCBI Taxonomy" id="1160509"/>
    <lineage>
        <taxon>Eukaryota</taxon>
        <taxon>Fungi</taxon>
        <taxon>Dikarya</taxon>
        <taxon>Ascomycota</taxon>
        <taxon>Pezizomycotina</taxon>
        <taxon>Pezizomycetes</taxon>
        <taxon>Pezizales</taxon>
        <taxon>Ascobolaceae</taxon>
        <taxon>Ascobolus</taxon>
    </lineage>
</organism>
<evidence type="ECO:0000313" key="2">
    <source>
        <dbReference type="Proteomes" id="UP000275078"/>
    </source>
</evidence>
<dbReference type="EMBL" id="ML119655">
    <property type="protein sequence ID" value="RPA85112.1"/>
    <property type="molecule type" value="Genomic_DNA"/>
</dbReference>
<sequence length="286" mass="32774">MRAILPPPLHTLLLNLQLPSKPKQHILTPSSHAYYIALLLKHLPSFPSASELTRLSHAIETTLTITRNTIHAITIEPLTNPNAPHSTPQFIDAINASTNNGTWVPIIDIPSFHKSISIEEHIHMVALQYLLPNQAFDNEDGGLGLAEYDYLTYYASHNPPSHNPERYWLGRYGCLLEMLLFDRLLDLKKFGNASREYEREQGRVVRDGWRDGVQTSMKTLVGLVEKWGWEKGWNGEGYGRIWVERECEDYRGGCSSLGEDNHREGCGRDMDMRRVEMYVPWYERGC</sequence>
<reference evidence="1 2" key="1">
    <citation type="journal article" date="2018" name="Nat. Ecol. Evol.">
        <title>Pezizomycetes genomes reveal the molecular basis of ectomycorrhizal truffle lifestyle.</title>
        <authorList>
            <person name="Murat C."/>
            <person name="Payen T."/>
            <person name="Noel B."/>
            <person name="Kuo A."/>
            <person name="Morin E."/>
            <person name="Chen J."/>
            <person name="Kohler A."/>
            <person name="Krizsan K."/>
            <person name="Balestrini R."/>
            <person name="Da Silva C."/>
            <person name="Montanini B."/>
            <person name="Hainaut M."/>
            <person name="Levati E."/>
            <person name="Barry K.W."/>
            <person name="Belfiori B."/>
            <person name="Cichocki N."/>
            <person name="Clum A."/>
            <person name="Dockter R.B."/>
            <person name="Fauchery L."/>
            <person name="Guy J."/>
            <person name="Iotti M."/>
            <person name="Le Tacon F."/>
            <person name="Lindquist E.A."/>
            <person name="Lipzen A."/>
            <person name="Malagnac F."/>
            <person name="Mello A."/>
            <person name="Molinier V."/>
            <person name="Miyauchi S."/>
            <person name="Poulain J."/>
            <person name="Riccioni C."/>
            <person name="Rubini A."/>
            <person name="Sitrit Y."/>
            <person name="Splivallo R."/>
            <person name="Traeger S."/>
            <person name="Wang M."/>
            <person name="Zifcakova L."/>
            <person name="Wipf D."/>
            <person name="Zambonelli A."/>
            <person name="Paolocci F."/>
            <person name="Nowrousian M."/>
            <person name="Ottonello S."/>
            <person name="Baldrian P."/>
            <person name="Spatafora J.W."/>
            <person name="Henrissat B."/>
            <person name="Nagy L.G."/>
            <person name="Aury J.M."/>
            <person name="Wincker P."/>
            <person name="Grigoriev I.V."/>
            <person name="Bonfante P."/>
            <person name="Martin F.M."/>
        </authorList>
    </citation>
    <scope>NUCLEOTIDE SEQUENCE [LARGE SCALE GENOMIC DNA]</scope>
    <source>
        <strain evidence="1 2">RN42</strain>
    </source>
</reference>
<dbReference type="AlphaFoldDB" id="A0A3N4IG32"/>
<protein>
    <submittedName>
        <fullName evidence="1">Uncharacterized protein</fullName>
    </submittedName>
</protein>
<accession>A0A3N4IG32</accession>
<evidence type="ECO:0000313" key="1">
    <source>
        <dbReference type="EMBL" id="RPA85112.1"/>
    </source>
</evidence>
<keyword evidence="2" id="KW-1185">Reference proteome</keyword>
<proteinExistence type="predicted"/>